<sequence>WWFEHALPRALKNIHPDIFISPDAYNSLASPFKSLMVIHDLNFVHHPKMMPWLPRKYYNYFTPHYARKADRILTVSQFTKQDIVKQYGIDADKIDVAYNGANSLYVPISEKQQQLTRQEISQGHPFFIFVGALNPRKNIAGLFKAFDLFVDETASGNYLVVVGEKMFRSRDIGKAYAAMAHKNQVIFTGRMEPEKLKNVMGSALALTFVPFFEGFGIPIVEAFRAGVPVITSNITAMPEVAGEAALLVNPFQTKEVVEAMKKITFVPDLRKKLMEKGFQRSRMFSWDKTAEHFWEAIEKTIQQAKS</sequence>
<name>A0A3B0UIY2_9ZZZZ</name>
<dbReference type="Pfam" id="PF13439">
    <property type="entry name" value="Glyco_transf_4"/>
    <property type="match status" value="1"/>
</dbReference>
<feature type="domain" description="Glycosyl transferase family 1" evidence="2">
    <location>
        <begin position="116"/>
        <end position="279"/>
    </location>
</feature>
<dbReference type="InterPro" id="IPR001296">
    <property type="entry name" value="Glyco_trans_1"/>
</dbReference>
<accession>A0A3B0UIY2</accession>
<dbReference type="SUPFAM" id="SSF53756">
    <property type="entry name" value="UDP-Glycosyltransferase/glycogen phosphorylase"/>
    <property type="match status" value="1"/>
</dbReference>
<keyword evidence="1" id="KW-0808">Transferase</keyword>
<dbReference type="AlphaFoldDB" id="A0A3B0UIY2"/>
<evidence type="ECO:0008006" key="5">
    <source>
        <dbReference type="Google" id="ProtNLM"/>
    </source>
</evidence>
<dbReference type="PANTHER" id="PTHR46401">
    <property type="entry name" value="GLYCOSYLTRANSFERASE WBBK-RELATED"/>
    <property type="match status" value="1"/>
</dbReference>
<reference evidence="4" key="1">
    <citation type="submission" date="2018-06" db="EMBL/GenBank/DDBJ databases">
        <authorList>
            <person name="Zhirakovskaya E."/>
        </authorList>
    </citation>
    <scope>NUCLEOTIDE SEQUENCE</scope>
</reference>
<evidence type="ECO:0000256" key="1">
    <source>
        <dbReference type="ARBA" id="ARBA00022679"/>
    </source>
</evidence>
<protein>
    <recommendedName>
        <fullName evidence="5">Glycosyltransferase family 1 protein</fullName>
    </recommendedName>
</protein>
<dbReference type="CDD" id="cd03809">
    <property type="entry name" value="GT4_MtfB-like"/>
    <property type="match status" value="1"/>
</dbReference>
<feature type="non-terminal residue" evidence="4">
    <location>
        <position position="1"/>
    </location>
</feature>
<evidence type="ECO:0000259" key="2">
    <source>
        <dbReference type="Pfam" id="PF00534"/>
    </source>
</evidence>
<dbReference type="EMBL" id="UOET01000026">
    <property type="protein sequence ID" value="VAW26382.1"/>
    <property type="molecule type" value="Genomic_DNA"/>
</dbReference>
<organism evidence="4">
    <name type="scientific">hydrothermal vent metagenome</name>
    <dbReference type="NCBI Taxonomy" id="652676"/>
    <lineage>
        <taxon>unclassified sequences</taxon>
        <taxon>metagenomes</taxon>
        <taxon>ecological metagenomes</taxon>
    </lineage>
</organism>
<dbReference type="InterPro" id="IPR028098">
    <property type="entry name" value="Glyco_trans_4-like_N"/>
</dbReference>
<proteinExistence type="predicted"/>
<evidence type="ECO:0000313" key="4">
    <source>
        <dbReference type="EMBL" id="VAW26382.1"/>
    </source>
</evidence>
<evidence type="ECO:0000259" key="3">
    <source>
        <dbReference type="Pfam" id="PF13439"/>
    </source>
</evidence>
<feature type="domain" description="Glycosyltransferase subfamily 4-like N-terminal" evidence="3">
    <location>
        <begin position="1"/>
        <end position="102"/>
    </location>
</feature>
<dbReference type="PANTHER" id="PTHR46401:SF2">
    <property type="entry name" value="GLYCOSYLTRANSFERASE WBBK-RELATED"/>
    <property type="match status" value="1"/>
</dbReference>
<dbReference type="GO" id="GO:0009103">
    <property type="term" value="P:lipopolysaccharide biosynthetic process"/>
    <property type="evidence" value="ECO:0007669"/>
    <property type="project" value="TreeGrafter"/>
</dbReference>
<dbReference type="GO" id="GO:0016757">
    <property type="term" value="F:glycosyltransferase activity"/>
    <property type="evidence" value="ECO:0007669"/>
    <property type="project" value="InterPro"/>
</dbReference>
<dbReference type="Pfam" id="PF00534">
    <property type="entry name" value="Glycos_transf_1"/>
    <property type="match status" value="1"/>
</dbReference>
<dbReference type="Gene3D" id="3.40.50.2000">
    <property type="entry name" value="Glycogen Phosphorylase B"/>
    <property type="match status" value="2"/>
</dbReference>
<gene>
    <name evidence="4" type="ORF">MNBD_BACTEROID07-201</name>
</gene>